<dbReference type="EMBL" id="WTUX01000001">
    <property type="protein sequence ID" value="MZR11417.1"/>
    <property type="molecule type" value="Genomic_DNA"/>
</dbReference>
<dbReference type="SMART" id="SM00869">
    <property type="entry name" value="Autotransporter"/>
    <property type="match status" value="1"/>
</dbReference>
<dbReference type="InterPro" id="IPR036709">
    <property type="entry name" value="Autotransporte_beta_dom_sf"/>
</dbReference>
<keyword evidence="1" id="KW-0732">Signal</keyword>
<reference evidence="3 4" key="1">
    <citation type="submission" date="2019-12" db="EMBL/GenBank/DDBJ databases">
        <title>Maritimibacter sp. nov. sp. isolated from sea sand.</title>
        <authorList>
            <person name="Kim J."/>
            <person name="Jeong S.E."/>
            <person name="Jung H.S."/>
            <person name="Jeon C.O."/>
        </authorList>
    </citation>
    <scope>NUCLEOTIDE SEQUENCE [LARGE SCALE GENOMIC DNA]</scope>
    <source>
        <strain evidence="3 4">DP07</strain>
    </source>
</reference>
<evidence type="ECO:0000313" key="4">
    <source>
        <dbReference type="Proteomes" id="UP000467322"/>
    </source>
</evidence>
<proteinExistence type="predicted"/>
<dbReference type="NCBIfam" id="TIGR02601">
    <property type="entry name" value="autotrns_rpt"/>
    <property type="match status" value="1"/>
</dbReference>
<dbReference type="RefSeq" id="WP_161349541.1">
    <property type="nucleotide sequence ID" value="NZ_WTUX01000001.1"/>
</dbReference>
<dbReference type="Gene3D" id="2.40.128.130">
    <property type="entry name" value="Autotransporter beta-domain"/>
    <property type="match status" value="1"/>
</dbReference>
<dbReference type="SUPFAM" id="SSF51126">
    <property type="entry name" value="Pectin lyase-like"/>
    <property type="match status" value="1"/>
</dbReference>
<name>A0A845M101_9RHOB</name>
<dbReference type="SUPFAM" id="SSF103515">
    <property type="entry name" value="Autotransporter"/>
    <property type="match status" value="1"/>
</dbReference>
<keyword evidence="4" id="KW-1185">Reference proteome</keyword>
<evidence type="ECO:0000256" key="1">
    <source>
        <dbReference type="ARBA" id="ARBA00022729"/>
    </source>
</evidence>
<comment type="caution">
    <text evidence="3">The sequence shown here is derived from an EMBL/GenBank/DDBJ whole genome shotgun (WGS) entry which is preliminary data.</text>
</comment>
<feature type="non-terminal residue" evidence="3">
    <location>
        <position position="1"/>
    </location>
</feature>
<feature type="domain" description="Autotransporter" evidence="2">
    <location>
        <begin position="298"/>
        <end position="577"/>
    </location>
</feature>
<protein>
    <submittedName>
        <fullName evidence="3">Autotransporter domain-containing protein</fullName>
    </submittedName>
</protein>
<dbReference type="Proteomes" id="UP000467322">
    <property type="component" value="Unassembled WGS sequence"/>
</dbReference>
<dbReference type="AlphaFoldDB" id="A0A845M101"/>
<organism evidence="3 4">
    <name type="scientific">Maritimibacter harenae</name>
    <dbReference type="NCBI Taxonomy" id="2606218"/>
    <lineage>
        <taxon>Bacteria</taxon>
        <taxon>Pseudomonadati</taxon>
        <taxon>Pseudomonadota</taxon>
        <taxon>Alphaproteobacteria</taxon>
        <taxon>Rhodobacterales</taxon>
        <taxon>Roseobacteraceae</taxon>
        <taxon>Maritimibacter</taxon>
    </lineage>
</organism>
<evidence type="ECO:0000313" key="3">
    <source>
        <dbReference type="EMBL" id="MZR11417.1"/>
    </source>
</evidence>
<dbReference type="InterPro" id="IPR011050">
    <property type="entry name" value="Pectin_lyase_fold/virulence"/>
</dbReference>
<dbReference type="InterPro" id="IPR013425">
    <property type="entry name" value="Autotrns_rpt"/>
</dbReference>
<accession>A0A845M101</accession>
<sequence>DVASAANLGVIGTMTGAGGVTKSGEGTLVLSGSSALGGTFRVTAGELSVNGTLAAPTLNVQSGASLMGTGGIIGDVAVYGSLAPGNSPGTLTVNGDVTLTSGSTFDVEVDGRTYSPAGGAGSYDRLFLAGVSSVFTAAGTLQPTLRGISGPATNSFDAIIGDRFRIVSTIDNPAGIAGAFDTVVTPAAGVEQNGRFDVIYGSNFVDLVVVADSLETLLRSSGNVNAISAGAGLDAIRGNVGTGNADLDTLFNGFAGFNAAQTSSATLQASGEIHAFALSDTRKAMSVGSKRLMFGATNRLDGHNLWVDATGYRFRDASDRFASASATSNRMFWSGVDFQQNEKLTFGLALGHSSGELDAGMSGQSERTTNMLGIYGYGSSGPFVYDASVIAGRSDIQGSRSVVLTSGTERNSFEARTVSLQAAARAGYRFDISERFVAMPWVAAEMNWTHAPGYKESGSTVTGLTVADGSYHSGVLKAGLDLEGEFFSNNRSRVAWSSSFGIKHTLGFGDPDASRDVSMHGATWNVTEPHDANTAVFGEFGLSYTASPNSTFWANIGLSRSTGQRQEWIASGFSLRF</sequence>
<evidence type="ECO:0000259" key="2">
    <source>
        <dbReference type="PROSITE" id="PS51208"/>
    </source>
</evidence>
<gene>
    <name evidence="3" type="ORF">GQE99_00005</name>
</gene>
<dbReference type="PROSITE" id="PS51208">
    <property type="entry name" value="AUTOTRANSPORTER"/>
    <property type="match status" value="1"/>
</dbReference>
<dbReference type="InterPro" id="IPR005546">
    <property type="entry name" value="Autotransporte_beta"/>
</dbReference>
<dbReference type="Pfam" id="PF03797">
    <property type="entry name" value="Autotransporter"/>
    <property type="match status" value="1"/>
</dbReference>